<dbReference type="InterPro" id="IPR033803">
    <property type="entry name" value="CBD-like_Golvesin-Xly"/>
</dbReference>
<feature type="domain" description="Fibronectin type-III" evidence="1">
    <location>
        <begin position="603"/>
        <end position="698"/>
    </location>
</feature>
<proteinExistence type="predicted"/>
<protein>
    <submittedName>
        <fullName evidence="2">N-acetylmuramoyl-L-alanine amidase</fullName>
    </submittedName>
</protein>
<organism evidence="2 3">
    <name type="scientific">Candidatus Egerieousia excrementavium</name>
    <dbReference type="NCBI Taxonomy" id="2840778"/>
    <lineage>
        <taxon>Bacteria</taxon>
        <taxon>Pseudomonadati</taxon>
        <taxon>Bacteroidota</taxon>
        <taxon>Bacteroidia</taxon>
        <taxon>Bacteroidales</taxon>
        <taxon>Candidatus Egerieousia</taxon>
    </lineage>
</organism>
<dbReference type="Gene3D" id="2.60.40.10">
    <property type="entry name" value="Immunoglobulins"/>
    <property type="match status" value="1"/>
</dbReference>
<dbReference type="Gene3D" id="3.40.630.40">
    <property type="entry name" value="Zn-dependent exopeptidases"/>
    <property type="match status" value="1"/>
</dbReference>
<evidence type="ECO:0000259" key="1">
    <source>
        <dbReference type="PROSITE" id="PS50853"/>
    </source>
</evidence>
<dbReference type="InterPro" id="IPR003961">
    <property type="entry name" value="FN3_dom"/>
</dbReference>
<name>A0A9D9DIW5_9BACT</name>
<evidence type="ECO:0000313" key="3">
    <source>
        <dbReference type="Proteomes" id="UP000823635"/>
    </source>
</evidence>
<reference evidence="2" key="2">
    <citation type="journal article" date="2021" name="PeerJ">
        <title>Extensive microbial diversity within the chicken gut microbiome revealed by metagenomics and culture.</title>
        <authorList>
            <person name="Gilroy R."/>
            <person name="Ravi A."/>
            <person name="Getino M."/>
            <person name="Pursley I."/>
            <person name="Horton D.L."/>
            <person name="Alikhan N.F."/>
            <person name="Baker D."/>
            <person name="Gharbi K."/>
            <person name="Hall N."/>
            <person name="Watson M."/>
            <person name="Adriaenssens E.M."/>
            <person name="Foster-Nyarko E."/>
            <person name="Jarju S."/>
            <person name="Secka A."/>
            <person name="Antonio M."/>
            <person name="Oren A."/>
            <person name="Chaudhuri R.R."/>
            <person name="La Ragione R."/>
            <person name="Hildebrand F."/>
            <person name="Pallen M.J."/>
        </authorList>
    </citation>
    <scope>NUCLEOTIDE SEQUENCE</scope>
    <source>
        <strain evidence="2">15467</strain>
    </source>
</reference>
<dbReference type="PROSITE" id="PS50853">
    <property type="entry name" value="FN3"/>
    <property type="match status" value="1"/>
</dbReference>
<comment type="caution">
    <text evidence="2">The sequence shown here is derived from an EMBL/GenBank/DDBJ whole genome shotgun (WGS) entry which is preliminary data.</text>
</comment>
<dbReference type="InterPro" id="IPR036116">
    <property type="entry name" value="FN3_sf"/>
</dbReference>
<dbReference type="InterPro" id="IPR013783">
    <property type="entry name" value="Ig-like_fold"/>
</dbReference>
<sequence>MGLFISVSALSFAQSADQAPADSMMIKIGDEVDAYLEPLASISVKVRILSIDVAGDSVKVHFNNLMGDYPFRDSTVAGVYAIAEKYLPGKDIAIYVNGTLLDDLKSRFYSEDGHSRGKAAKKSARNSGGAMIENLSRPYEITEGLQGRHIAIWQSHGFYYEQSLQRWEWQRARIFQTVEDLYTQSYVLPFLVPMLENAGANVFLPRERDSQTNEVIVDNDTFGSGYGESAGRNIWRNGDSAGFANPREYYVYGENPFRMGSYRVVESLSQSDVRKGGAESVASWLPGIPEEGEYAVYVSYKSLPNSTDAAYYTVRYKGGESVYKVNQQMGGGTWIYLGTFRFDEGRTDQGVYLTNYNKRLKNSRNAALVTADAVKFGGGMGNMARKPSADTIPYEIAPQVSGYPRFTEGSRYWLQWAGFADSVYSYSHNTDDYTDDYVSRGRWVNALVAGSDRHPQAKGLNIPVDLSFAFHTDAGTFLTDSIVGTLSIYTKMSDGSDRYPNGESRMQGRELADLVQTQLVNDLRYAYEPKWSRRGLWDRSYAESRTPNVPAMLLEFLSHQNFADMKYGLDPSFRFAASRAIYKGMLRFLSQKYNVPYVVQPLPVKDFSATLRSENGRRYASLSWSPRTDSLEATAVAKKYVVYTRVDDNGFDNGIVVESPNALIPIESNKIYSFKVVAVNEGGASFPSEILSVAVADGVFAKKGTVLVANGFERVSAPASYQSTDSLYGGFNDALDHGVPYVRDISYIGSQYEFRRTIPWMDDDAAGFGASNADYEDKVIAGNTFDYPYVHGKALLKLGYSFVSSSVGAIMNGSVAMEDYDMVDFIMGKQAQTKVGRGVKPVKYEVFPLPLREKITEYANAGGNILVSGAFVASDLWDSYNVTDEGKAFATDVLKYRWMTHYASKDNVVRSVANPYGFSGEFTFNNKLDDKIYVVEAPDAMVPADKDAYTIFRYRNTISAGVAYSGDYKVVVLGVPVETFSSDEQIEEFLRQVTDFFGQE</sequence>
<reference evidence="2" key="1">
    <citation type="submission" date="2020-10" db="EMBL/GenBank/DDBJ databases">
        <authorList>
            <person name="Gilroy R."/>
        </authorList>
    </citation>
    <scope>NUCLEOTIDE SEQUENCE</scope>
    <source>
        <strain evidence="2">15467</strain>
    </source>
</reference>
<dbReference type="EMBL" id="JADINB010000020">
    <property type="protein sequence ID" value="MBO8428484.1"/>
    <property type="molecule type" value="Genomic_DNA"/>
</dbReference>
<dbReference type="AlphaFoldDB" id="A0A9D9DIW5"/>
<dbReference type="Pfam" id="PF25275">
    <property type="entry name" value="Golvesin_C"/>
    <property type="match status" value="1"/>
</dbReference>
<evidence type="ECO:0000313" key="2">
    <source>
        <dbReference type="EMBL" id="MBO8428484.1"/>
    </source>
</evidence>
<dbReference type="SUPFAM" id="SSF53187">
    <property type="entry name" value="Zn-dependent exopeptidases"/>
    <property type="match status" value="1"/>
</dbReference>
<gene>
    <name evidence="2" type="ORF">IAC68_00920</name>
</gene>
<dbReference type="SUPFAM" id="SSF49265">
    <property type="entry name" value="Fibronectin type III"/>
    <property type="match status" value="1"/>
</dbReference>
<dbReference type="Proteomes" id="UP000823635">
    <property type="component" value="Unassembled WGS sequence"/>
</dbReference>
<accession>A0A9D9DIW5</accession>
<dbReference type="CDD" id="cd00063">
    <property type="entry name" value="FN3"/>
    <property type="match status" value="1"/>
</dbReference>